<feature type="coiled-coil region" evidence="1">
    <location>
        <begin position="5"/>
        <end position="61"/>
    </location>
</feature>
<proteinExistence type="predicted"/>
<dbReference type="RefSeq" id="XP_001440704.1">
    <property type="nucleotide sequence ID" value="XM_001440667.1"/>
</dbReference>
<sequence length="98" mass="11590">MPPKKKQQQEVVEFTEAEKKALEKLDHSNLLIDIQVLKDRIEELQKKVYDLNETIRTINEQNVKNLSVQQSSLQLSRWNQISTEKKVIIMLFYSNMTT</sequence>
<keyword evidence="3" id="KW-1185">Reference proteome</keyword>
<name>A0CR90_PARTE</name>
<gene>
    <name evidence="2" type="ORF">GSPATT00009622001</name>
</gene>
<keyword evidence="1" id="KW-0175">Coiled coil</keyword>
<evidence type="ECO:0000313" key="3">
    <source>
        <dbReference type="Proteomes" id="UP000000600"/>
    </source>
</evidence>
<accession>A0CR90</accession>
<evidence type="ECO:0000313" key="2">
    <source>
        <dbReference type="EMBL" id="CAK73307.1"/>
    </source>
</evidence>
<protein>
    <submittedName>
        <fullName evidence="2">Uncharacterized protein</fullName>
    </submittedName>
</protein>
<dbReference type="AlphaFoldDB" id="A0CR90"/>
<dbReference type="OrthoDB" id="441129at2759"/>
<dbReference type="Proteomes" id="UP000000600">
    <property type="component" value="Unassembled WGS sequence"/>
</dbReference>
<dbReference type="KEGG" id="ptm:GSPATT00009622001"/>
<organism evidence="2 3">
    <name type="scientific">Paramecium tetraurelia</name>
    <dbReference type="NCBI Taxonomy" id="5888"/>
    <lineage>
        <taxon>Eukaryota</taxon>
        <taxon>Sar</taxon>
        <taxon>Alveolata</taxon>
        <taxon>Ciliophora</taxon>
        <taxon>Intramacronucleata</taxon>
        <taxon>Oligohymenophorea</taxon>
        <taxon>Peniculida</taxon>
        <taxon>Parameciidae</taxon>
        <taxon>Paramecium</taxon>
    </lineage>
</organism>
<dbReference type="HOGENOM" id="CLU_2338089_0_0_1"/>
<reference evidence="2 3" key="1">
    <citation type="journal article" date="2006" name="Nature">
        <title>Global trends of whole-genome duplications revealed by the ciliate Paramecium tetraurelia.</title>
        <authorList>
            <consortium name="Genoscope"/>
            <person name="Aury J.-M."/>
            <person name="Jaillon O."/>
            <person name="Duret L."/>
            <person name="Noel B."/>
            <person name="Jubin C."/>
            <person name="Porcel B.M."/>
            <person name="Segurens B."/>
            <person name="Daubin V."/>
            <person name="Anthouard V."/>
            <person name="Aiach N."/>
            <person name="Arnaiz O."/>
            <person name="Billaut A."/>
            <person name="Beisson J."/>
            <person name="Blanc I."/>
            <person name="Bouhouche K."/>
            <person name="Camara F."/>
            <person name="Duharcourt S."/>
            <person name="Guigo R."/>
            <person name="Gogendeau D."/>
            <person name="Katinka M."/>
            <person name="Keller A.-M."/>
            <person name="Kissmehl R."/>
            <person name="Klotz C."/>
            <person name="Koll F."/>
            <person name="Le Moue A."/>
            <person name="Lepere C."/>
            <person name="Malinsky S."/>
            <person name="Nowacki M."/>
            <person name="Nowak J.K."/>
            <person name="Plattner H."/>
            <person name="Poulain J."/>
            <person name="Ruiz F."/>
            <person name="Serrano V."/>
            <person name="Zagulski M."/>
            <person name="Dessen P."/>
            <person name="Betermier M."/>
            <person name="Weissenbach J."/>
            <person name="Scarpelli C."/>
            <person name="Schachter V."/>
            <person name="Sperling L."/>
            <person name="Meyer E."/>
            <person name="Cohen J."/>
            <person name="Wincker P."/>
        </authorList>
    </citation>
    <scope>NUCLEOTIDE SEQUENCE [LARGE SCALE GENOMIC DNA]</scope>
    <source>
        <strain evidence="2 3">Stock d4-2</strain>
    </source>
</reference>
<dbReference type="GeneID" id="5026489"/>
<dbReference type="EMBL" id="CT868152">
    <property type="protein sequence ID" value="CAK73307.1"/>
    <property type="molecule type" value="Genomic_DNA"/>
</dbReference>
<dbReference type="InParanoid" id="A0CR90"/>
<evidence type="ECO:0000256" key="1">
    <source>
        <dbReference type="SAM" id="Coils"/>
    </source>
</evidence>